<sequence length="401" mass="44311">MWGERSASLARDLAFSRLTESMRYLSLTARRVSIGVIDVDSQTDLLRCGLSEEKPTTGGSKRTKCSVVGPHICMGYTSCSSDFRNGSTQQKLHRGYHLRAAKSTLSATAQSRDFKRQLDKICTSDGSLRQHPDVSPEAHDIFVRSLEAVRANFNGKLPPYISPVTTPELQPHSPLIQLFTRCVTSSILDFVTAADDFMRDLCGVSLLQDPLLVQVLVALAIKHRNLALLSQALHLSRPPPPEHNIFSSINPNQSSGTFSLGLRDGYYTNEVWSHLSSAGWVQPFPTDAPTPPSVPPQPVQEGVAPDAGPGFHIVQSTIDLHKTNPQKALAELNQLFYGHWVRWDPRPFTGEILRVLVEHGTATMVLMFLPLVLREVYDGIPPHPRWPGEDFLVTTAAARPD</sequence>
<proteinExistence type="predicted"/>
<organism evidence="1 2">
    <name type="scientific">Diplogelasinospora grovesii</name>
    <dbReference type="NCBI Taxonomy" id="303347"/>
    <lineage>
        <taxon>Eukaryota</taxon>
        <taxon>Fungi</taxon>
        <taxon>Dikarya</taxon>
        <taxon>Ascomycota</taxon>
        <taxon>Pezizomycotina</taxon>
        <taxon>Sordariomycetes</taxon>
        <taxon>Sordariomycetidae</taxon>
        <taxon>Sordariales</taxon>
        <taxon>Diplogelasinosporaceae</taxon>
        <taxon>Diplogelasinospora</taxon>
    </lineage>
</organism>
<evidence type="ECO:0000313" key="1">
    <source>
        <dbReference type="EMBL" id="KAK3942855.1"/>
    </source>
</evidence>
<reference evidence="2" key="1">
    <citation type="journal article" date="2023" name="Mol. Phylogenet. Evol.">
        <title>Genome-scale phylogeny and comparative genomics of the fungal order Sordariales.</title>
        <authorList>
            <person name="Hensen N."/>
            <person name="Bonometti L."/>
            <person name="Westerberg I."/>
            <person name="Brannstrom I.O."/>
            <person name="Guillou S."/>
            <person name="Cros-Aarteil S."/>
            <person name="Calhoun S."/>
            <person name="Haridas S."/>
            <person name="Kuo A."/>
            <person name="Mondo S."/>
            <person name="Pangilinan J."/>
            <person name="Riley R."/>
            <person name="LaButti K."/>
            <person name="Andreopoulos B."/>
            <person name="Lipzen A."/>
            <person name="Chen C."/>
            <person name="Yan M."/>
            <person name="Daum C."/>
            <person name="Ng V."/>
            <person name="Clum A."/>
            <person name="Steindorff A."/>
            <person name="Ohm R.A."/>
            <person name="Martin F."/>
            <person name="Silar P."/>
            <person name="Natvig D.O."/>
            <person name="Lalanne C."/>
            <person name="Gautier V."/>
            <person name="Ament-Velasquez S.L."/>
            <person name="Kruys A."/>
            <person name="Hutchinson M.I."/>
            <person name="Powell A.J."/>
            <person name="Barry K."/>
            <person name="Miller A.N."/>
            <person name="Grigoriev I.V."/>
            <person name="Debuchy R."/>
            <person name="Gladieux P."/>
            <person name="Hiltunen Thoren M."/>
            <person name="Johannesson H."/>
        </authorList>
    </citation>
    <scope>NUCLEOTIDE SEQUENCE [LARGE SCALE GENOMIC DNA]</scope>
    <source>
        <strain evidence="2">CBS 340.73</strain>
    </source>
</reference>
<accession>A0AAN6NCD7</accession>
<dbReference type="Proteomes" id="UP001303473">
    <property type="component" value="Unassembled WGS sequence"/>
</dbReference>
<gene>
    <name evidence="1" type="ORF">QBC46DRAFT_447417</name>
</gene>
<keyword evidence="2" id="KW-1185">Reference proteome</keyword>
<evidence type="ECO:0000313" key="2">
    <source>
        <dbReference type="Proteomes" id="UP001303473"/>
    </source>
</evidence>
<protein>
    <submittedName>
        <fullName evidence="1">Uncharacterized protein</fullName>
    </submittedName>
</protein>
<comment type="caution">
    <text evidence="1">The sequence shown here is derived from an EMBL/GenBank/DDBJ whole genome shotgun (WGS) entry which is preliminary data.</text>
</comment>
<dbReference type="EMBL" id="MU853770">
    <property type="protein sequence ID" value="KAK3942855.1"/>
    <property type="molecule type" value="Genomic_DNA"/>
</dbReference>
<dbReference type="AlphaFoldDB" id="A0AAN6NCD7"/>
<name>A0AAN6NCD7_9PEZI</name>